<accession>A0A433SGJ3</accession>
<keyword evidence="2" id="KW-1185">Reference proteome</keyword>
<dbReference type="AlphaFoldDB" id="A0A433SGJ3"/>
<comment type="caution">
    <text evidence="1">The sequence shown here is derived from an EMBL/GenBank/DDBJ whole genome shotgun (WGS) entry which is preliminary data.</text>
</comment>
<evidence type="ECO:0000313" key="1">
    <source>
        <dbReference type="EMBL" id="RUS67774.1"/>
    </source>
</evidence>
<evidence type="ECO:0000313" key="2">
    <source>
        <dbReference type="Proteomes" id="UP000286947"/>
    </source>
</evidence>
<dbReference type="EMBL" id="PQSP01000001">
    <property type="protein sequence ID" value="RUS67774.1"/>
    <property type="molecule type" value="Genomic_DNA"/>
</dbReference>
<gene>
    <name evidence="1" type="ORF">CUZ56_00251</name>
</gene>
<sequence length="96" mass="11052">MININDIKSIAKYTRHTSEFEQDGKSYLLNKSLTMAINLTAGTFFEALPGSFAEVLKIDYNTEKKQLSVSYLDQGKIRQKILAYQEDVWIAWIDEV</sequence>
<name>A0A433SGJ3_9BURK</name>
<proteinExistence type="predicted"/>
<dbReference type="RefSeq" id="WP_126977432.1">
    <property type="nucleotide sequence ID" value="NZ_PQSP01000001.1"/>
</dbReference>
<dbReference type="Proteomes" id="UP000286947">
    <property type="component" value="Unassembled WGS sequence"/>
</dbReference>
<organism evidence="1 2">
    <name type="scientific">Saezia sanguinis</name>
    <dbReference type="NCBI Taxonomy" id="1965230"/>
    <lineage>
        <taxon>Bacteria</taxon>
        <taxon>Pseudomonadati</taxon>
        <taxon>Pseudomonadota</taxon>
        <taxon>Betaproteobacteria</taxon>
        <taxon>Burkholderiales</taxon>
        <taxon>Saeziaceae</taxon>
        <taxon>Saezia</taxon>
    </lineage>
</organism>
<reference evidence="1 2" key="1">
    <citation type="submission" date="2018-01" db="EMBL/GenBank/DDBJ databases">
        <title>Saezia sanguinis gen. nov., sp. nov., in the order Burkholderiales isolated from human blood.</title>
        <authorList>
            <person name="Medina-Pascual M.J."/>
            <person name="Valdezate S."/>
            <person name="Monzon S."/>
            <person name="Cuesta I."/>
            <person name="Carrasco G."/>
            <person name="Villalon P."/>
            <person name="Saez-Nieto J.A."/>
        </authorList>
    </citation>
    <scope>NUCLEOTIDE SEQUENCE [LARGE SCALE GENOMIC DNA]</scope>
    <source>
        <strain evidence="1 2">CNM695-12</strain>
    </source>
</reference>
<protein>
    <submittedName>
        <fullName evidence="1">Uncharacterized protein</fullName>
    </submittedName>
</protein>